<evidence type="ECO:0000256" key="8">
    <source>
        <dbReference type="ARBA" id="ARBA00022982"/>
    </source>
</evidence>
<dbReference type="RefSeq" id="WP_163097418.1">
    <property type="nucleotide sequence ID" value="NZ_CP127523.1"/>
</dbReference>
<sequence>MANVTHNKDVVSVKIWDPFLRILHWWLAITLMAQFATGTIFWIWGDDLSNAMMFSVNAPHFYIGYAFATALALRITLLFVGPPRSRWRDLLPLKPTQRRNWQKTFLYYITLFRHPCPPSLGHNTFAGPVYIGFFLVAAAQVAIGIFLSFMPGGTTQMNSPWMTVHKYLFFALIAFVVIHLAAVVAREINGKNNITSAMIHGYKEFTEAEYKELLSSNNDDHKELTFAVGDISNTPAHNG</sequence>
<keyword evidence="7" id="KW-0479">Metal-binding</keyword>
<dbReference type="GO" id="GO:0009055">
    <property type="term" value="F:electron transfer activity"/>
    <property type="evidence" value="ECO:0007669"/>
    <property type="project" value="InterPro"/>
</dbReference>
<evidence type="ECO:0000259" key="13">
    <source>
        <dbReference type="Pfam" id="PF01292"/>
    </source>
</evidence>
<feature type="transmembrane region" description="Helical" evidence="12">
    <location>
        <begin position="63"/>
        <end position="81"/>
    </location>
</feature>
<feature type="transmembrane region" description="Helical" evidence="12">
    <location>
        <begin position="22"/>
        <end position="43"/>
    </location>
</feature>
<dbReference type="Gene3D" id="1.20.950.20">
    <property type="entry name" value="Transmembrane di-heme cytochromes, Chain C"/>
    <property type="match status" value="1"/>
</dbReference>
<dbReference type="Pfam" id="PF01292">
    <property type="entry name" value="Ni_hydr_CYTB"/>
    <property type="match status" value="1"/>
</dbReference>
<keyword evidence="9 12" id="KW-1133">Transmembrane helix</keyword>
<dbReference type="InterPro" id="IPR011577">
    <property type="entry name" value="Cyt_b561_bac/Ni-Hgenase"/>
</dbReference>
<dbReference type="GO" id="GO:0022904">
    <property type="term" value="P:respiratory electron transport chain"/>
    <property type="evidence" value="ECO:0007669"/>
    <property type="project" value="InterPro"/>
</dbReference>
<dbReference type="PRINTS" id="PR00161">
    <property type="entry name" value="NIHGNASECYTB"/>
</dbReference>
<keyword evidence="4" id="KW-1003">Cell membrane</keyword>
<feature type="domain" description="Cytochrome b561 bacterial/Ni-hydrogenase" evidence="13">
    <location>
        <begin position="16"/>
        <end position="201"/>
    </location>
</feature>
<keyword evidence="8" id="KW-0249">Electron transport</keyword>
<dbReference type="GO" id="GO:0005506">
    <property type="term" value="F:iron ion binding"/>
    <property type="evidence" value="ECO:0007669"/>
    <property type="project" value="InterPro"/>
</dbReference>
<dbReference type="PANTHER" id="PTHR30485">
    <property type="entry name" value="NI/FE-HYDROGENASE 1 B-TYPE CYTOCHROME SUBUNIT"/>
    <property type="match status" value="1"/>
</dbReference>
<keyword evidence="3" id="KW-0813">Transport</keyword>
<keyword evidence="5" id="KW-0349">Heme</keyword>
<dbReference type="InterPro" id="IPR000516">
    <property type="entry name" value="Ni-dep_Hydgase_cyt-B"/>
</dbReference>
<comment type="caution">
    <text evidence="14">The sequence shown here is derived from an EMBL/GenBank/DDBJ whole genome shotgun (WGS) entry which is preliminary data.</text>
</comment>
<keyword evidence="11 12" id="KW-0472">Membrane</keyword>
<evidence type="ECO:0000256" key="5">
    <source>
        <dbReference type="ARBA" id="ARBA00022617"/>
    </source>
</evidence>
<evidence type="ECO:0000256" key="6">
    <source>
        <dbReference type="ARBA" id="ARBA00022692"/>
    </source>
</evidence>
<evidence type="ECO:0000256" key="4">
    <source>
        <dbReference type="ARBA" id="ARBA00022475"/>
    </source>
</evidence>
<dbReference type="GO" id="GO:0005886">
    <property type="term" value="C:plasma membrane"/>
    <property type="evidence" value="ECO:0007669"/>
    <property type="project" value="UniProtKB-SubCell"/>
</dbReference>
<evidence type="ECO:0000313" key="14">
    <source>
        <dbReference type="EMBL" id="NDU42170.1"/>
    </source>
</evidence>
<evidence type="ECO:0000256" key="11">
    <source>
        <dbReference type="ARBA" id="ARBA00023136"/>
    </source>
</evidence>
<proteinExistence type="inferred from homology"/>
<evidence type="ECO:0000256" key="10">
    <source>
        <dbReference type="ARBA" id="ARBA00023004"/>
    </source>
</evidence>
<dbReference type="InterPro" id="IPR016174">
    <property type="entry name" value="Di-haem_cyt_TM"/>
</dbReference>
<evidence type="ECO:0000256" key="7">
    <source>
        <dbReference type="ARBA" id="ARBA00022723"/>
    </source>
</evidence>
<evidence type="ECO:0000256" key="2">
    <source>
        <dbReference type="ARBA" id="ARBA00008622"/>
    </source>
</evidence>
<dbReference type="PANTHER" id="PTHR30485:SF2">
    <property type="entry name" value="BLL0597 PROTEIN"/>
    <property type="match status" value="1"/>
</dbReference>
<comment type="subcellular location">
    <subcellularLocation>
        <location evidence="1">Cell membrane</location>
        <topology evidence="1">Multi-pass membrane protein</topology>
    </subcellularLocation>
</comment>
<name>A0A845UC38_9PROT</name>
<comment type="similarity">
    <text evidence="2">Belongs to the HupC/HyaC/HydC family.</text>
</comment>
<organism evidence="14">
    <name type="scientific">Acidithiobacillus ferrianus</name>
    <dbReference type="NCBI Taxonomy" id="2678518"/>
    <lineage>
        <taxon>Bacteria</taxon>
        <taxon>Pseudomonadati</taxon>
        <taxon>Pseudomonadota</taxon>
        <taxon>Acidithiobacillia</taxon>
        <taxon>Acidithiobacillales</taxon>
        <taxon>Acidithiobacillaceae</taxon>
        <taxon>Acidithiobacillus</taxon>
    </lineage>
</organism>
<evidence type="ECO:0000256" key="9">
    <source>
        <dbReference type="ARBA" id="ARBA00022989"/>
    </source>
</evidence>
<feature type="transmembrane region" description="Helical" evidence="12">
    <location>
        <begin position="129"/>
        <end position="147"/>
    </location>
</feature>
<gene>
    <name evidence="14" type="ORF">GL267_05775</name>
</gene>
<evidence type="ECO:0000256" key="3">
    <source>
        <dbReference type="ARBA" id="ARBA00022448"/>
    </source>
</evidence>
<feature type="transmembrane region" description="Helical" evidence="12">
    <location>
        <begin position="167"/>
        <end position="185"/>
    </location>
</feature>
<accession>A0A845UC38</accession>
<protein>
    <submittedName>
        <fullName evidence="14">Cytochrome b/b6 domain-containing protein</fullName>
    </submittedName>
</protein>
<keyword evidence="6 12" id="KW-0812">Transmembrane</keyword>
<dbReference type="EMBL" id="WNJL01000023">
    <property type="protein sequence ID" value="NDU42170.1"/>
    <property type="molecule type" value="Genomic_DNA"/>
</dbReference>
<dbReference type="GO" id="GO:0020037">
    <property type="term" value="F:heme binding"/>
    <property type="evidence" value="ECO:0007669"/>
    <property type="project" value="TreeGrafter"/>
</dbReference>
<evidence type="ECO:0000256" key="12">
    <source>
        <dbReference type="SAM" id="Phobius"/>
    </source>
</evidence>
<reference evidence="14" key="1">
    <citation type="submission" date="2019-11" db="EMBL/GenBank/DDBJ databases">
        <title>Acidithiobacillus ferrianus sp. nov.: a facultatively anaerobic and extremely acidophilic chemolithoautotroph.</title>
        <authorList>
            <person name="Norris P.R."/>
            <person name="Falagan C."/>
            <person name="Moya-Beltran A."/>
            <person name="Castro M."/>
            <person name="Quatrini R."/>
            <person name="Johnson D.B."/>
        </authorList>
    </citation>
    <scope>NUCLEOTIDE SEQUENCE [LARGE SCALE GENOMIC DNA]</scope>
    <source>
        <strain evidence="14">MG</strain>
    </source>
</reference>
<keyword evidence="10" id="KW-0408">Iron</keyword>
<dbReference type="InterPro" id="IPR051542">
    <property type="entry name" value="Hydrogenase_cytochrome"/>
</dbReference>
<dbReference type="AlphaFoldDB" id="A0A845UC38"/>
<dbReference type="SUPFAM" id="SSF81342">
    <property type="entry name" value="Transmembrane di-heme cytochromes"/>
    <property type="match status" value="1"/>
</dbReference>
<evidence type="ECO:0000256" key="1">
    <source>
        <dbReference type="ARBA" id="ARBA00004651"/>
    </source>
</evidence>